<evidence type="ECO:0000313" key="7">
    <source>
        <dbReference type="EMBL" id="ODQ77762.1"/>
    </source>
</evidence>
<protein>
    <recommendedName>
        <fullName evidence="6">Fatty acid hydroxylase domain-containing protein</fullName>
    </recommendedName>
</protein>
<dbReference type="RefSeq" id="XP_018983090.1">
    <property type="nucleotide sequence ID" value="XM_019129751.1"/>
</dbReference>
<dbReference type="AlphaFoldDB" id="A0A1E3QL03"/>
<dbReference type="GO" id="GO:0016020">
    <property type="term" value="C:membrane"/>
    <property type="evidence" value="ECO:0007669"/>
    <property type="project" value="UniProtKB-SubCell"/>
</dbReference>
<evidence type="ECO:0000256" key="3">
    <source>
        <dbReference type="ARBA" id="ARBA00022989"/>
    </source>
</evidence>
<keyword evidence="3" id="KW-1133">Transmembrane helix</keyword>
<feature type="region of interest" description="Disordered" evidence="5">
    <location>
        <begin position="296"/>
        <end position="315"/>
    </location>
</feature>
<dbReference type="GO" id="GO:0008610">
    <property type="term" value="P:lipid biosynthetic process"/>
    <property type="evidence" value="ECO:0007669"/>
    <property type="project" value="InterPro"/>
</dbReference>
<dbReference type="OrthoDB" id="1658724at2759"/>
<keyword evidence="4" id="KW-0472">Membrane</keyword>
<dbReference type="PANTHER" id="PTHR11863">
    <property type="entry name" value="STEROL DESATURASE"/>
    <property type="match status" value="1"/>
</dbReference>
<dbReference type="GO" id="GO:0005506">
    <property type="term" value="F:iron ion binding"/>
    <property type="evidence" value="ECO:0007669"/>
    <property type="project" value="InterPro"/>
</dbReference>
<evidence type="ECO:0000256" key="4">
    <source>
        <dbReference type="ARBA" id="ARBA00023136"/>
    </source>
</evidence>
<accession>A0A1E3QL03</accession>
<dbReference type="Proteomes" id="UP000094336">
    <property type="component" value="Unassembled WGS sequence"/>
</dbReference>
<dbReference type="GO" id="GO:0016491">
    <property type="term" value="F:oxidoreductase activity"/>
    <property type="evidence" value="ECO:0007669"/>
    <property type="project" value="InterPro"/>
</dbReference>
<reference evidence="8" key="1">
    <citation type="submission" date="2016-05" db="EMBL/GenBank/DDBJ databases">
        <title>Comparative genomics of biotechnologically important yeasts.</title>
        <authorList>
            <consortium name="DOE Joint Genome Institute"/>
            <person name="Riley R."/>
            <person name="Haridas S."/>
            <person name="Wolfe K.H."/>
            <person name="Lopes M.R."/>
            <person name="Hittinger C.T."/>
            <person name="Goker M."/>
            <person name="Salamov A."/>
            <person name="Wisecaver J."/>
            <person name="Long T.M."/>
            <person name="Aerts A.L."/>
            <person name="Barry K."/>
            <person name="Choi C."/>
            <person name="Clum A."/>
            <person name="Coughlan A.Y."/>
            <person name="Deshpande S."/>
            <person name="Douglass A.P."/>
            <person name="Hanson S.J."/>
            <person name="Klenk H.-P."/>
            <person name="Labutti K."/>
            <person name="Lapidus A."/>
            <person name="Lindquist E."/>
            <person name="Lipzen A."/>
            <person name="Meier-Kolthoff J.P."/>
            <person name="Ohm R.A."/>
            <person name="Otillar R.P."/>
            <person name="Pangilinan J."/>
            <person name="Peng Y."/>
            <person name="Rokas A."/>
            <person name="Rosa C.A."/>
            <person name="Scheuner C."/>
            <person name="Sibirny A.A."/>
            <person name="Slot J.C."/>
            <person name="Stielow J.B."/>
            <person name="Sun H."/>
            <person name="Kurtzman C.P."/>
            <person name="Blackwell M."/>
            <person name="Grigoriev I.V."/>
            <person name="Jeffries T.W."/>
        </authorList>
    </citation>
    <scope>NUCLEOTIDE SEQUENCE [LARGE SCALE GENOMIC DNA]</scope>
    <source>
        <strain evidence="8">NRRL Y-12698</strain>
    </source>
</reference>
<evidence type="ECO:0000313" key="8">
    <source>
        <dbReference type="Proteomes" id="UP000094336"/>
    </source>
</evidence>
<gene>
    <name evidence="7" type="ORF">BABINDRAFT_163161</name>
</gene>
<dbReference type="InterPro" id="IPR006694">
    <property type="entry name" value="Fatty_acid_hydroxylase"/>
</dbReference>
<keyword evidence="2" id="KW-0812">Transmembrane</keyword>
<organism evidence="7 8">
    <name type="scientific">Babjeviella inositovora NRRL Y-12698</name>
    <dbReference type="NCBI Taxonomy" id="984486"/>
    <lineage>
        <taxon>Eukaryota</taxon>
        <taxon>Fungi</taxon>
        <taxon>Dikarya</taxon>
        <taxon>Ascomycota</taxon>
        <taxon>Saccharomycotina</taxon>
        <taxon>Pichiomycetes</taxon>
        <taxon>Serinales incertae sedis</taxon>
        <taxon>Babjeviella</taxon>
    </lineage>
</organism>
<evidence type="ECO:0000256" key="1">
    <source>
        <dbReference type="ARBA" id="ARBA00004370"/>
    </source>
</evidence>
<feature type="domain" description="Fatty acid hydroxylase" evidence="6">
    <location>
        <begin position="153"/>
        <end position="289"/>
    </location>
</feature>
<comment type="subcellular location">
    <subcellularLocation>
        <location evidence="1">Membrane</location>
    </subcellularLocation>
</comment>
<sequence>MSSVFDNSVHFGFQVTAVSMNATSPTFLRTYAAVSGLAGLSWTEKLWASYYTWIGNDILATGLLLFTIHEAVYFGRCLPWFIVDRIPYFNRWKIQSAKMPSNQEHWECLKSVLVSHFLMEAVPIWLLHPWVLRAGISCQLPIPPIATVAWQVAMFYVLEDTWHYWTHRAMHYGALYKMIHKKHHRYAAPFGLATEYAHPVEAMVLFFGTAGFPIIFVLLTGNLHLFTVCIWVTGRLLQGVDAHSGYEFPWSLHHFLPFWAGADHHDDHHRYFIGNYASSFRFWDYVMQTESGALAKQDRESKMKGAAEEKAKKSI</sequence>
<dbReference type="STRING" id="984486.A0A1E3QL03"/>
<dbReference type="InterPro" id="IPR050307">
    <property type="entry name" value="Sterol_Desaturase_Related"/>
</dbReference>
<evidence type="ECO:0000256" key="2">
    <source>
        <dbReference type="ARBA" id="ARBA00022692"/>
    </source>
</evidence>
<dbReference type="Pfam" id="PF04116">
    <property type="entry name" value="FA_hydroxylase"/>
    <property type="match status" value="1"/>
</dbReference>
<evidence type="ECO:0000259" key="6">
    <source>
        <dbReference type="Pfam" id="PF04116"/>
    </source>
</evidence>
<dbReference type="EMBL" id="KV454438">
    <property type="protein sequence ID" value="ODQ77762.1"/>
    <property type="molecule type" value="Genomic_DNA"/>
</dbReference>
<proteinExistence type="predicted"/>
<keyword evidence="8" id="KW-1185">Reference proteome</keyword>
<dbReference type="GeneID" id="30147604"/>
<evidence type="ECO:0000256" key="5">
    <source>
        <dbReference type="SAM" id="MobiDB-lite"/>
    </source>
</evidence>
<name>A0A1E3QL03_9ASCO</name>